<comment type="caution">
    <text evidence="1">The sequence shown here is derived from an EMBL/GenBank/DDBJ whole genome shotgun (WGS) entry which is preliminary data.</text>
</comment>
<dbReference type="AlphaFoldDB" id="I4ED88"/>
<organism evidence="1 2">
    <name type="scientific">Nitrolancea hollandica Lb</name>
    <dbReference type="NCBI Taxonomy" id="1129897"/>
    <lineage>
        <taxon>Bacteria</taxon>
        <taxon>Pseudomonadati</taxon>
        <taxon>Thermomicrobiota</taxon>
        <taxon>Thermomicrobia</taxon>
        <taxon>Sphaerobacterales</taxon>
        <taxon>Sphaerobacterineae</taxon>
        <taxon>Sphaerobacteraceae</taxon>
        <taxon>Nitrolancea</taxon>
    </lineage>
</organism>
<sequence length="96" mass="10692">MDTSQLVAKLAPLAKNPPDRRLNRAEQEARIRVLLKSLDDEDMGIITDLVEHLDDENIEVAANAAAQLQWMIANLDNSQTVSYGSEQPRWRPPGGV</sequence>
<accession>I4ED88</accession>
<dbReference type="EMBL" id="CAGS01000047">
    <property type="protein sequence ID" value="CCF82650.1"/>
    <property type="molecule type" value="Genomic_DNA"/>
</dbReference>
<proteinExistence type="predicted"/>
<gene>
    <name evidence="1" type="ORF">NITHO_1400001</name>
</gene>
<dbReference type="RefSeq" id="WP_008474888.1">
    <property type="nucleotide sequence ID" value="NZ_CAGS01000047.1"/>
</dbReference>
<dbReference type="Proteomes" id="UP000004221">
    <property type="component" value="Unassembled WGS sequence"/>
</dbReference>
<name>I4ED88_9BACT</name>
<evidence type="ECO:0000313" key="2">
    <source>
        <dbReference type="Proteomes" id="UP000004221"/>
    </source>
</evidence>
<evidence type="ECO:0000313" key="1">
    <source>
        <dbReference type="EMBL" id="CCF82650.1"/>
    </source>
</evidence>
<reference evidence="1 2" key="1">
    <citation type="journal article" date="2012" name="ISME J.">
        <title>Nitrification expanded: discovery, physiology and genomics of a nitrite-oxidizing bacterium from the phylum Chloroflexi.</title>
        <authorList>
            <person name="Sorokin D.Y."/>
            <person name="Lucker S."/>
            <person name="Vejmelkova D."/>
            <person name="Kostrikina N.A."/>
            <person name="Kleerebezem R."/>
            <person name="Rijpstra W.I."/>
            <person name="Damste J.S."/>
            <person name="Le Paslier D."/>
            <person name="Muyzer G."/>
            <person name="Wagner M."/>
            <person name="van Loosdrecht M.C."/>
            <person name="Daims H."/>
        </authorList>
    </citation>
    <scope>NUCLEOTIDE SEQUENCE [LARGE SCALE GENOMIC DNA]</scope>
    <source>
        <strain evidence="2">none</strain>
    </source>
</reference>
<keyword evidence="2" id="KW-1185">Reference proteome</keyword>
<protein>
    <submittedName>
        <fullName evidence="1">Uncharacterized protein</fullName>
    </submittedName>
</protein>